<proteinExistence type="predicted"/>
<dbReference type="VEuPathDB" id="FungiDB:CC1G_06179"/>
<dbReference type="InParanoid" id="A8NV37"/>
<feature type="region of interest" description="Disordered" evidence="1">
    <location>
        <begin position="1"/>
        <end position="80"/>
    </location>
</feature>
<organism evidence="2 3">
    <name type="scientific">Coprinopsis cinerea (strain Okayama-7 / 130 / ATCC MYA-4618 / FGSC 9003)</name>
    <name type="common">Inky cap fungus</name>
    <name type="synonym">Hormographiella aspergillata</name>
    <dbReference type="NCBI Taxonomy" id="240176"/>
    <lineage>
        <taxon>Eukaryota</taxon>
        <taxon>Fungi</taxon>
        <taxon>Dikarya</taxon>
        <taxon>Basidiomycota</taxon>
        <taxon>Agaricomycotina</taxon>
        <taxon>Agaricomycetes</taxon>
        <taxon>Agaricomycetidae</taxon>
        <taxon>Agaricales</taxon>
        <taxon>Agaricineae</taxon>
        <taxon>Psathyrellaceae</taxon>
        <taxon>Coprinopsis</taxon>
    </lineage>
</organism>
<gene>
    <name evidence="2" type="ORF">CC1G_06179</name>
</gene>
<feature type="compositionally biased region" description="Polar residues" evidence="1">
    <location>
        <begin position="752"/>
        <end position="762"/>
    </location>
</feature>
<name>A8NV37_COPC7</name>
<dbReference type="RefSeq" id="XP_001836592.2">
    <property type="nucleotide sequence ID" value="XM_001836540.2"/>
</dbReference>
<feature type="compositionally biased region" description="Polar residues" evidence="1">
    <location>
        <begin position="492"/>
        <end position="509"/>
    </location>
</feature>
<feature type="region of interest" description="Disordered" evidence="1">
    <location>
        <begin position="492"/>
        <end position="534"/>
    </location>
</feature>
<feature type="compositionally biased region" description="Polar residues" evidence="1">
    <location>
        <begin position="911"/>
        <end position="923"/>
    </location>
</feature>
<keyword evidence="3" id="KW-1185">Reference proteome</keyword>
<feature type="compositionally biased region" description="Pro residues" evidence="1">
    <location>
        <begin position="68"/>
        <end position="77"/>
    </location>
</feature>
<evidence type="ECO:0000313" key="2">
    <source>
        <dbReference type="EMBL" id="EAU85163.2"/>
    </source>
</evidence>
<feature type="region of interest" description="Disordered" evidence="1">
    <location>
        <begin position="818"/>
        <end position="847"/>
    </location>
</feature>
<feature type="region of interest" description="Disordered" evidence="1">
    <location>
        <begin position="909"/>
        <end position="929"/>
    </location>
</feature>
<feature type="region of interest" description="Disordered" evidence="1">
    <location>
        <begin position="708"/>
        <end position="797"/>
    </location>
</feature>
<dbReference type="HOGENOM" id="CLU_265909_0_0_1"/>
<dbReference type="AlphaFoldDB" id="A8NV37"/>
<dbReference type="Proteomes" id="UP000001861">
    <property type="component" value="Unassembled WGS sequence"/>
</dbReference>
<reference evidence="2 3" key="1">
    <citation type="journal article" date="2010" name="Proc. Natl. Acad. Sci. U.S.A.">
        <title>Insights into evolution of multicellular fungi from the assembled chromosomes of the mushroom Coprinopsis cinerea (Coprinus cinereus).</title>
        <authorList>
            <person name="Stajich J.E."/>
            <person name="Wilke S.K."/>
            <person name="Ahren D."/>
            <person name="Au C.H."/>
            <person name="Birren B.W."/>
            <person name="Borodovsky M."/>
            <person name="Burns C."/>
            <person name="Canback B."/>
            <person name="Casselton L.A."/>
            <person name="Cheng C.K."/>
            <person name="Deng J."/>
            <person name="Dietrich F.S."/>
            <person name="Fargo D.C."/>
            <person name="Farman M.L."/>
            <person name="Gathman A.C."/>
            <person name="Goldberg J."/>
            <person name="Guigo R."/>
            <person name="Hoegger P.J."/>
            <person name="Hooker J.B."/>
            <person name="Huggins A."/>
            <person name="James T.Y."/>
            <person name="Kamada T."/>
            <person name="Kilaru S."/>
            <person name="Kodira C."/>
            <person name="Kues U."/>
            <person name="Kupfer D."/>
            <person name="Kwan H.S."/>
            <person name="Lomsadze A."/>
            <person name="Li W."/>
            <person name="Lilly W.W."/>
            <person name="Ma L.J."/>
            <person name="Mackey A.J."/>
            <person name="Manning G."/>
            <person name="Martin F."/>
            <person name="Muraguchi H."/>
            <person name="Natvig D.O."/>
            <person name="Palmerini H."/>
            <person name="Ramesh M.A."/>
            <person name="Rehmeyer C.J."/>
            <person name="Roe B.A."/>
            <person name="Shenoy N."/>
            <person name="Stanke M."/>
            <person name="Ter-Hovhannisyan V."/>
            <person name="Tunlid A."/>
            <person name="Velagapudi R."/>
            <person name="Vision T.J."/>
            <person name="Zeng Q."/>
            <person name="Zolan M.E."/>
            <person name="Pukkila P.J."/>
        </authorList>
    </citation>
    <scope>NUCLEOTIDE SEQUENCE [LARGE SCALE GENOMIC DNA]</scope>
    <source>
        <strain evidence="3">Okayama-7 / 130 / ATCC MYA-4618 / FGSC 9003</strain>
    </source>
</reference>
<comment type="caution">
    <text evidence="2">The sequence shown here is derived from an EMBL/GenBank/DDBJ whole genome shotgun (WGS) entry which is preliminary data.</text>
</comment>
<dbReference type="EMBL" id="AACS02000004">
    <property type="protein sequence ID" value="EAU85163.2"/>
    <property type="molecule type" value="Genomic_DNA"/>
</dbReference>
<accession>A8NV37</accession>
<protein>
    <submittedName>
        <fullName evidence="2">Uncharacterized protein</fullName>
    </submittedName>
</protein>
<evidence type="ECO:0000256" key="1">
    <source>
        <dbReference type="SAM" id="MobiDB-lite"/>
    </source>
</evidence>
<feature type="compositionally biased region" description="Low complexity" evidence="1">
    <location>
        <begin position="58"/>
        <end position="67"/>
    </location>
</feature>
<evidence type="ECO:0000313" key="3">
    <source>
        <dbReference type="Proteomes" id="UP000001861"/>
    </source>
</evidence>
<feature type="compositionally biased region" description="Low complexity" evidence="1">
    <location>
        <begin position="1"/>
        <end position="11"/>
    </location>
</feature>
<feature type="compositionally biased region" description="Basic and acidic residues" evidence="1">
    <location>
        <begin position="763"/>
        <end position="797"/>
    </location>
</feature>
<dbReference type="GeneID" id="6013138"/>
<dbReference type="KEGG" id="cci:CC1G_06179"/>
<sequence>MMSPSMKSMSKAANPPALLPVSHVSVDDNEPSSSSSYASSGSEKYSTFGFSNTGNRFPSRSSSRLTDPTPPLSPTQPAPAKAVDGTVLIAEQNQAKPQMPSLLCVLSTSTESVDGPEDSGSSKQVVVNDPVSVTIRPDAIVPEITSILPYLDARFPHGIPVVLNALAKWRNDNEEQLTEHDRLVLKDIEESESLRVWREEYYESGLSGGRAFGSAVGEKNSELSTFGNPFTSPPVSPTHGYHPEEPLVVSDRLVSIVAAPQETRVNVPEGGHGNGNQATMLQVHIVDGFVEWNGGYAQLFSTAPSLACLAGGAVEDGEGIKSSATFDTSSCSEFETTNWAAITSPTASELEELLPSASSCNWFDDLKDMPAAEVAPGDWTNYDWLNTPFEPQVDNKSNVGFTGMINNPLSTPVLRPLEGLGIPSPLSLATPSDPPSAAMAEFTTSMNAASAASTTMTTTTSWPHPFPKPVIASDDFVWPSMFPAVGEWPTSEFSGQVSGDASADHSGTSVAYPLHGAEGAPSPELRPVGDSQELSPLFTPRLPGLSPISFEALCYYPLGQDNALVPVQFSEGEAPQPDLASQATTKHTNPHVATITATPPKNLQFTGNASDFGFESVSISAPVPASVPAAVSGITLQDAATVSRQVPAKLLVTSSRLVPVSVTPEQLETLSSTSAVPFDASHLSKSDPSVHHEDLDIIELRELPVQVDLKQSAAPGSGLSRKRSDGRSRGTVRPKVRTPRETTSDGVPSPFSPRSQGSNSSIREPRPKSRSKTDSRPKRWNEFRDRPDYTRSPADKKTLTSESYPLFMARLQLAAAEESNFNSSSDEDADGSPSFSPSALLMAPRRPRRQRRRIDINWEEEEVEPASPISSPCILLDGSYAYDSDTPTPTLVVPGVHKRVRQLRSAVDLPTSVSGPPQCSSTWPMRHGQSPQRVLDSSLDLKSGKAPLRSAHQYVPQVRSSLVPSQSPPLASDGFSALSNGVPFVSRRAEILRFAASLSDEIVEMLRNDNPGDVDIEPVSVDISPSFGASMTPSHSVGHLASVTSLGKGVPSSLSSELHSRASSMISSSTRTSVDGLAEQLQGLDGPKYNTLDSTYRYPKRQLHSIPEELVKSESLYQTPIFTEDLFTPSQLSTSSTLSTLSNLSSFDLHSLMVGTLPTAAHSSRRRKRQIVLSTLKLALHPLRSFASKVASLSFSRPPPLSSISSPAMVVHQDIPQDLNLTGQRRAANRYLGIRGRSPMSGTVRSFLF</sequence>
<feature type="compositionally biased region" description="Low complexity" evidence="1">
    <location>
        <begin position="32"/>
        <end position="46"/>
    </location>
</feature>